<sequence length="294" mass="33580">MIPKNIHIALECPEWKTAIVEEMKALEKNKIWEICTLPKGHKTVGYKWVFTLKYKADETLDRHKASLVGKGFTQTYGVDYSETYSPIAKLNTSRVLDDIAKIIQLEKKMGDEFKIKDLRNLNYFLQMKFMKATYDEHMKAVNRILRYLKTTPSKGLMFRKTDRRAIEAYTGSDCASLLHSPSIAAAVGHFESHRNLSKTPSLRNPKPMPPLVLQPPPTIVIFSHQPQAPFSITILSFSTFLHFPSPSYPFLHSFYRSFRLHQKLHQGQLPSLPPLTCFLSSLPSPTTASTVKLK</sequence>
<evidence type="ECO:0000313" key="4">
    <source>
        <dbReference type="Proteomes" id="UP000321393"/>
    </source>
</evidence>
<organism evidence="3 5">
    <name type="scientific">Cucumis melo var. makuwa</name>
    <name type="common">Oriental melon</name>
    <dbReference type="NCBI Taxonomy" id="1194695"/>
    <lineage>
        <taxon>Eukaryota</taxon>
        <taxon>Viridiplantae</taxon>
        <taxon>Streptophyta</taxon>
        <taxon>Embryophyta</taxon>
        <taxon>Tracheophyta</taxon>
        <taxon>Spermatophyta</taxon>
        <taxon>Magnoliopsida</taxon>
        <taxon>eudicotyledons</taxon>
        <taxon>Gunneridae</taxon>
        <taxon>Pentapetalae</taxon>
        <taxon>rosids</taxon>
        <taxon>fabids</taxon>
        <taxon>Cucurbitales</taxon>
        <taxon>Cucurbitaceae</taxon>
        <taxon>Benincaseae</taxon>
        <taxon>Cucumis</taxon>
    </lineage>
</organism>
<dbReference type="PANTHER" id="PTHR11439:SF440">
    <property type="entry name" value="INTEGRASE CATALYTIC DOMAIN-CONTAINING PROTEIN"/>
    <property type="match status" value="1"/>
</dbReference>
<dbReference type="PANTHER" id="PTHR11439">
    <property type="entry name" value="GAG-POL-RELATED RETROTRANSPOSON"/>
    <property type="match status" value="1"/>
</dbReference>
<name>A0A5D3CA63_CUCMM</name>
<dbReference type="EMBL" id="SSTD01012901">
    <property type="protein sequence ID" value="TYK08240.1"/>
    <property type="molecule type" value="Genomic_DNA"/>
</dbReference>
<dbReference type="Proteomes" id="UP000321947">
    <property type="component" value="Unassembled WGS sequence"/>
</dbReference>
<evidence type="ECO:0000259" key="1">
    <source>
        <dbReference type="Pfam" id="PF07727"/>
    </source>
</evidence>
<dbReference type="STRING" id="1194695.A0A5D3CA63"/>
<evidence type="ECO:0000313" key="3">
    <source>
        <dbReference type="EMBL" id="TYK08240.1"/>
    </source>
</evidence>
<comment type="caution">
    <text evidence="3">The sequence shown here is derived from an EMBL/GenBank/DDBJ whole genome shotgun (WGS) entry which is preliminary data.</text>
</comment>
<dbReference type="InterPro" id="IPR013103">
    <property type="entry name" value="RVT_2"/>
</dbReference>
<dbReference type="EMBL" id="SSTE01013117">
    <property type="protein sequence ID" value="KAA0047581.1"/>
    <property type="molecule type" value="Genomic_DNA"/>
</dbReference>
<dbReference type="Pfam" id="PF07727">
    <property type="entry name" value="RVT_2"/>
    <property type="match status" value="1"/>
</dbReference>
<gene>
    <name evidence="3" type="ORF">E5676_scaffold648G00100</name>
    <name evidence="2" type="ORF">E6C27_scaffold115G00490</name>
</gene>
<reference evidence="4 5" key="1">
    <citation type="submission" date="2019-08" db="EMBL/GenBank/DDBJ databases">
        <title>Draft genome sequences of two oriental melons (Cucumis melo L. var makuwa).</title>
        <authorList>
            <person name="Kwon S.-Y."/>
        </authorList>
    </citation>
    <scope>NUCLEOTIDE SEQUENCE [LARGE SCALE GENOMIC DNA]</scope>
    <source>
        <strain evidence="5">cv. Chang Bougi</strain>
        <strain evidence="4">cv. SW 3</strain>
        <tissue evidence="3">Leaf</tissue>
    </source>
</reference>
<dbReference type="Proteomes" id="UP000321393">
    <property type="component" value="Unassembled WGS sequence"/>
</dbReference>
<feature type="domain" description="Reverse transcriptase Ty1/copia-type" evidence="1">
    <location>
        <begin position="29"/>
        <end position="100"/>
    </location>
</feature>
<accession>A0A5D3CA63</accession>
<dbReference type="OrthoDB" id="912875at2759"/>
<evidence type="ECO:0000313" key="5">
    <source>
        <dbReference type="Proteomes" id="UP000321947"/>
    </source>
</evidence>
<proteinExistence type="predicted"/>
<evidence type="ECO:0000313" key="2">
    <source>
        <dbReference type="EMBL" id="KAA0047581.1"/>
    </source>
</evidence>
<protein>
    <submittedName>
        <fullName evidence="2 3">Mitochondrial protein</fullName>
    </submittedName>
</protein>
<dbReference type="AlphaFoldDB" id="A0A5D3CA63"/>